<organism evidence="1 2">
    <name type="scientific">Neorhodopirellula pilleata</name>
    <dbReference type="NCBI Taxonomy" id="2714738"/>
    <lineage>
        <taxon>Bacteria</taxon>
        <taxon>Pseudomonadati</taxon>
        <taxon>Planctomycetota</taxon>
        <taxon>Planctomycetia</taxon>
        <taxon>Pirellulales</taxon>
        <taxon>Pirellulaceae</taxon>
        <taxon>Neorhodopirellula</taxon>
    </lineage>
</organism>
<keyword evidence="2" id="KW-1185">Reference proteome</keyword>
<proteinExistence type="predicted"/>
<evidence type="ECO:0000313" key="2">
    <source>
        <dbReference type="Proteomes" id="UP000316213"/>
    </source>
</evidence>
<dbReference type="NCBIfam" id="NF047593">
    <property type="entry name" value="IS66_ISAeme5_TnpA"/>
    <property type="match status" value="1"/>
</dbReference>
<evidence type="ECO:0008006" key="3">
    <source>
        <dbReference type="Google" id="ProtNLM"/>
    </source>
</evidence>
<accession>A0A5C5ZZ11</accession>
<dbReference type="RefSeq" id="WP_231603423.1">
    <property type="nucleotide sequence ID" value="NZ_SJPM01000012.1"/>
</dbReference>
<dbReference type="EMBL" id="SJPM01000012">
    <property type="protein sequence ID" value="TWT92267.1"/>
    <property type="molecule type" value="Genomic_DNA"/>
</dbReference>
<name>A0A5C5ZZ11_9BACT</name>
<dbReference type="AlphaFoldDB" id="A0A5C5ZZ11"/>
<sequence>MNAFPNPELARQWRERIERFDDAGTTIAEFCHAEGYSVASFYQWRRRLRQAAW</sequence>
<gene>
    <name evidence="1" type="ORF">Pla100_48050</name>
</gene>
<protein>
    <recommendedName>
        <fullName evidence="3">Transposase</fullName>
    </recommendedName>
</protein>
<comment type="caution">
    <text evidence="1">The sequence shown here is derived from an EMBL/GenBank/DDBJ whole genome shotgun (WGS) entry which is preliminary data.</text>
</comment>
<reference evidence="1 2" key="1">
    <citation type="submission" date="2019-02" db="EMBL/GenBank/DDBJ databases">
        <title>Deep-cultivation of Planctomycetes and their phenomic and genomic characterization uncovers novel biology.</title>
        <authorList>
            <person name="Wiegand S."/>
            <person name="Jogler M."/>
            <person name="Boedeker C."/>
            <person name="Pinto D."/>
            <person name="Vollmers J."/>
            <person name="Rivas-Marin E."/>
            <person name="Kohn T."/>
            <person name="Peeters S.H."/>
            <person name="Heuer A."/>
            <person name="Rast P."/>
            <person name="Oberbeckmann S."/>
            <person name="Bunk B."/>
            <person name="Jeske O."/>
            <person name="Meyerdierks A."/>
            <person name="Storesund J.E."/>
            <person name="Kallscheuer N."/>
            <person name="Luecker S."/>
            <person name="Lage O.M."/>
            <person name="Pohl T."/>
            <person name="Merkel B.J."/>
            <person name="Hornburger P."/>
            <person name="Mueller R.-W."/>
            <person name="Bruemmer F."/>
            <person name="Labrenz M."/>
            <person name="Spormann A.M."/>
            <person name="Op Den Camp H."/>
            <person name="Overmann J."/>
            <person name="Amann R."/>
            <person name="Jetten M.S.M."/>
            <person name="Mascher T."/>
            <person name="Medema M.H."/>
            <person name="Devos D.P."/>
            <person name="Kaster A.-K."/>
            <person name="Ovreas L."/>
            <person name="Rohde M."/>
            <person name="Galperin M.Y."/>
            <person name="Jogler C."/>
        </authorList>
    </citation>
    <scope>NUCLEOTIDE SEQUENCE [LARGE SCALE GENOMIC DNA]</scope>
    <source>
        <strain evidence="1 2">Pla100</strain>
    </source>
</reference>
<evidence type="ECO:0000313" key="1">
    <source>
        <dbReference type="EMBL" id="TWT92267.1"/>
    </source>
</evidence>
<dbReference type="Proteomes" id="UP000316213">
    <property type="component" value="Unassembled WGS sequence"/>
</dbReference>